<proteinExistence type="predicted"/>
<reference evidence="1" key="1">
    <citation type="submission" date="2022-08" db="EMBL/GenBank/DDBJ databases">
        <authorList>
            <person name="Kallberg Y."/>
            <person name="Tangrot J."/>
            <person name="Rosling A."/>
        </authorList>
    </citation>
    <scope>NUCLEOTIDE SEQUENCE</scope>
    <source>
        <strain evidence="1">Wild A</strain>
    </source>
</reference>
<accession>A0A9W4SEP1</accession>
<dbReference type="AlphaFoldDB" id="A0A9W4SEP1"/>
<name>A0A9W4SEP1_9GLOM</name>
<protein>
    <submittedName>
        <fullName evidence="1">12513_t:CDS:1</fullName>
    </submittedName>
</protein>
<dbReference type="EMBL" id="CAMKVN010000293">
    <property type="protein sequence ID" value="CAI2166305.1"/>
    <property type="molecule type" value="Genomic_DNA"/>
</dbReference>
<evidence type="ECO:0000313" key="2">
    <source>
        <dbReference type="Proteomes" id="UP001153678"/>
    </source>
</evidence>
<evidence type="ECO:0000313" key="1">
    <source>
        <dbReference type="EMBL" id="CAI2166305.1"/>
    </source>
</evidence>
<gene>
    <name evidence="1" type="ORF">FWILDA_LOCUS2506</name>
</gene>
<dbReference type="Proteomes" id="UP001153678">
    <property type="component" value="Unassembled WGS sequence"/>
</dbReference>
<organism evidence="1 2">
    <name type="scientific">Funneliformis geosporum</name>
    <dbReference type="NCBI Taxonomy" id="1117311"/>
    <lineage>
        <taxon>Eukaryota</taxon>
        <taxon>Fungi</taxon>
        <taxon>Fungi incertae sedis</taxon>
        <taxon>Mucoromycota</taxon>
        <taxon>Glomeromycotina</taxon>
        <taxon>Glomeromycetes</taxon>
        <taxon>Glomerales</taxon>
        <taxon>Glomeraceae</taxon>
        <taxon>Funneliformis</taxon>
    </lineage>
</organism>
<comment type="caution">
    <text evidence="1">The sequence shown here is derived from an EMBL/GenBank/DDBJ whole genome shotgun (WGS) entry which is preliminary data.</text>
</comment>
<sequence length="104" mass="11846">MHRINILPIYGTFDFGICLLESGWPKMNLGTNVNFMRKVFIVGSQQCKNALGEIVITHLLTTQELSSAPLQIESKTTVLNTFLKCQECDKSFNENLQRKSIHKM</sequence>
<keyword evidence="2" id="KW-1185">Reference proteome</keyword>